<dbReference type="SMART" id="SM00827">
    <property type="entry name" value="PKS_AT"/>
    <property type="match status" value="1"/>
</dbReference>
<name>A0A831YDA4_9AQUI</name>
<accession>A0A831YDA4</accession>
<evidence type="ECO:0000313" key="9">
    <source>
        <dbReference type="EMBL" id="HEV09339.1"/>
    </source>
</evidence>
<dbReference type="Pfam" id="PF00698">
    <property type="entry name" value="Acyl_transf_1"/>
    <property type="match status" value="1"/>
</dbReference>
<dbReference type="GO" id="GO:0004314">
    <property type="term" value="F:[acyl-carrier-protein] S-malonyltransferase activity"/>
    <property type="evidence" value="ECO:0007669"/>
    <property type="project" value="UniProtKB-EC"/>
</dbReference>
<dbReference type="InterPro" id="IPR024925">
    <property type="entry name" value="Malonyl_CoA-ACP_transAc"/>
</dbReference>
<comment type="caution">
    <text evidence="9">The sequence shown here is derived from an EMBL/GenBank/DDBJ whole genome shotgun (WGS) entry which is preliminary data.</text>
</comment>
<evidence type="ECO:0000256" key="6">
    <source>
        <dbReference type="PIRNR" id="PIRNR000446"/>
    </source>
</evidence>
<dbReference type="Gene3D" id="3.40.366.10">
    <property type="entry name" value="Malonyl-Coenzyme A Acyl Carrier Protein, domain 2"/>
    <property type="match status" value="1"/>
</dbReference>
<dbReference type="EMBL" id="DSFC01000165">
    <property type="protein sequence ID" value="HEV09339.1"/>
    <property type="molecule type" value="Genomic_DNA"/>
</dbReference>
<dbReference type="Proteomes" id="UP000885621">
    <property type="component" value="Unassembled WGS sequence"/>
</dbReference>
<dbReference type="InterPro" id="IPR014043">
    <property type="entry name" value="Acyl_transferase_dom"/>
</dbReference>
<comment type="catalytic activity">
    <reaction evidence="5 6">
        <text>holo-[ACP] + malonyl-CoA = malonyl-[ACP] + CoA</text>
        <dbReference type="Rhea" id="RHEA:41792"/>
        <dbReference type="Rhea" id="RHEA-COMP:9623"/>
        <dbReference type="Rhea" id="RHEA-COMP:9685"/>
        <dbReference type="ChEBI" id="CHEBI:57287"/>
        <dbReference type="ChEBI" id="CHEBI:57384"/>
        <dbReference type="ChEBI" id="CHEBI:64479"/>
        <dbReference type="ChEBI" id="CHEBI:78449"/>
        <dbReference type="EC" id="2.3.1.39"/>
    </reaction>
</comment>
<dbReference type="GO" id="GO:0005829">
    <property type="term" value="C:cytosol"/>
    <property type="evidence" value="ECO:0007669"/>
    <property type="project" value="TreeGrafter"/>
</dbReference>
<dbReference type="PIRSF" id="PIRSF000446">
    <property type="entry name" value="Mct"/>
    <property type="match status" value="1"/>
</dbReference>
<dbReference type="PANTHER" id="PTHR42681:SF1">
    <property type="entry name" value="MALONYL-COA-ACYL CARRIER PROTEIN TRANSACYLASE, MITOCHONDRIAL"/>
    <property type="match status" value="1"/>
</dbReference>
<evidence type="ECO:0000256" key="5">
    <source>
        <dbReference type="ARBA" id="ARBA00048462"/>
    </source>
</evidence>
<dbReference type="InterPro" id="IPR001227">
    <property type="entry name" value="Ac_transferase_dom_sf"/>
</dbReference>
<evidence type="ECO:0000256" key="2">
    <source>
        <dbReference type="ARBA" id="ARBA00018953"/>
    </source>
</evidence>
<dbReference type="InterPro" id="IPR016035">
    <property type="entry name" value="Acyl_Trfase/lysoPLipase"/>
</dbReference>
<comment type="similarity">
    <text evidence="6">Belongs to the fabD family.</text>
</comment>
<reference evidence="9" key="1">
    <citation type="journal article" date="2020" name="mSystems">
        <title>Genome- and Community-Level Interaction Insights into Carbon Utilization and Element Cycling Functions of Hydrothermarchaeota in Hydrothermal Sediment.</title>
        <authorList>
            <person name="Zhou Z."/>
            <person name="Liu Y."/>
            <person name="Xu W."/>
            <person name="Pan J."/>
            <person name="Luo Z.H."/>
            <person name="Li M."/>
        </authorList>
    </citation>
    <scope>NUCLEOTIDE SEQUENCE [LARGE SCALE GENOMIC DNA]</scope>
    <source>
        <strain evidence="9">SpSt-1257</strain>
    </source>
</reference>
<evidence type="ECO:0000256" key="1">
    <source>
        <dbReference type="ARBA" id="ARBA00013258"/>
    </source>
</evidence>
<dbReference type="GO" id="GO:0006633">
    <property type="term" value="P:fatty acid biosynthetic process"/>
    <property type="evidence" value="ECO:0007669"/>
    <property type="project" value="TreeGrafter"/>
</dbReference>
<dbReference type="SUPFAM" id="SSF55048">
    <property type="entry name" value="Probable ACP-binding domain of malonyl-CoA ACP transacylase"/>
    <property type="match status" value="1"/>
</dbReference>
<evidence type="ECO:0000256" key="7">
    <source>
        <dbReference type="PIRSR" id="PIRSR000446-1"/>
    </source>
</evidence>
<evidence type="ECO:0000256" key="4">
    <source>
        <dbReference type="ARBA" id="ARBA00023315"/>
    </source>
</evidence>
<feature type="domain" description="Malonyl-CoA:ACP transacylase (MAT)" evidence="8">
    <location>
        <begin position="5"/>
        <end position="297"/>
    </location>
</feature>
<dbReference type="InterPro" id="IPR004410">
    <property type="entry name" value="Malonyl_CoA-ACP_transAc_FabD"/>
</dbReference>
<keyword evidence="3 6" id="KW-0808">Transferase</keyword>
<dbReference type="PANTHER" id="PTHR42681">
    <property type="entry name" value="MALONYL-COA-ACYL CARRIER PROTEIN TRANSACYLASE, MITOCHONDRIAL"/>
    <property type="match status" value="1"/>
</dbReference>
<sequence length="301" mass="33463">MKAFVFPGQGSQYLGMGKDFYENFEEVRDIHSKVNEKLGFNLTDIIFNDEEKLNLTEYTQPALVITSYIIYKIFKDKKNINPDFVAGHSLGEFTALAVAGSMSIEDAVYITHIRGKLMQSAVPEGKGLMAAIIGLDANQIEETLKSIDGVVEIANYNSYEQTVISGERSAVEKAMEVLKTKGAKKVVPLAVSVPAHSSLLKEKAQEFAEYLEKIEIKDAKIPVISNVTAKPITKSEEIKAELKVHFYSPVRWVQTVEYLASEGVKEIYEIGPKKVLTGLIKRINKDINLKNIETLGDVENA</sequence>
<dbReference type="FunFam" id="3.30.70.250:FF:000001">
    <property type="entry name" value="Malonyl CoA-acyl carrier protein transacylase"/>
    <property type="match status" value="1"/>
</dbReference>
<protein>
    <recommendedName>
        <fullName evidence="2 6">Malonyl CoA-acyl carrier protein transacylase</fullName>
        <ecNumber evidence="1 6">2.3.1.39</ecNumber>
    </recommendedName>
</protein>
<evidence type="ECO:0000256" key="3">
    <source>
        <dbReference type="ARBA" id="ARBA00022679"/>
    </source>
</evidence>
<dbReference type="Gene3D" id="3.30.70.250">
    <property type="entry name" value="Malonyl-CoA ACP transacylase, ACP-binding"/>
    <property type="match status" value="1"/>
</dbReference>
<gene>
    <name evidence="9" type="primary">fabD</name>
    <name evidence="9" type="ORF">ENO34_02940</name>
</gene>
<dbReference type="InterPro" id="IPR050858">
    <property type="entry name" value="Mal-CoA-ACP_Trans/PKS_FabD"/>
</dbReference>
<dbReference type="AlphaFoldDB" id="A0A831YDA4"/>
<dbReference type="NCBIfam" id="TIGR00128">
    <property type="entry name" value="fabD"/>
    <property type="match status" value="1"/>
</dbReference>
<proteinExistence type="inferred from homology"/>
<dbReference type="SUPFAM" id="SSF52151">
    <property type="entry name" value="FabD/lysophospholipase-like"/>
    <property type="match status" value="1"/>
</dbReference>
<feature type="active site" evidence="7">
    <location>
        <position position="89"/>
    </location>
</feature>
<organism evidence="9">
    <name type="scientific">Sulfurihydrogenibium azorense</name>
    <dbReference type="NCBI Taxonomy" id="309806"/>
    <lineage>
        <taxon>Bacteria</taxon>
        <taxon>Pseudomonadati</taxon>
        <taxon>Aquificota</taxon>
        <taxon>Aquificia</taxon>
        <taxon>Aquificales</taxon>
        <taxon>Hydrogenothermaceae</taxon>
        <taxon>Sulfurihydrogenibium</taxon>
    </lineage>
</organism>
<feature type="active site" evidence="7">
    <location>
        <position position="196"/>
    </location>
</feature>
<keyword evidence="4 6" id="KW-0012">Acyltransferase</keyword>
<dbReference type="EC" id="2.3.1.39" evidence="1 6"/>
<evidence type="ECO:0000259" key="8">
    <source>
        <dbReference type="SMART" id="SM00827"/>
    </source>
</evidence>
<dbReference type="InterPro" id="IPR016036">
    <property type="entry name" value="Malonyl_transacylase_ACP-bd"/>
</dbReference>